<name>A0A7S1FBN8_NOCSC</name>
<reference evidence="2" key="1">
    <citation type="submission" date="2021-01" db="EMBL/GenBank/DDBJ databases">
        <authorList>
            <person name="Corre E."/>
            <person name="Pelletier E."/>
            <person name="Niang G."/>
            <person name="Scheremetjew M."/>
            <person name="Finn R."/>
            <person name="Kale V."/>
            <person name="Holt S."/>
            <person name="Cochrane G."/>
            <person name="Meng A."/>
            <person name="Brown T."/>
            <person name="Cohen L."/>
        </authorList>
    </citation>
    <scope>NUCLEOTIDE SEQUENCE</scope>
</reference>
<evidence type="ECO:0000313" key="2">
    <source>
        <dbReference type="EMBL" id="CAD8855611.1"/>
    </source>
</evidence>
<feature type="coiled-coil region" evidence="1">
    <location>
        <begin position="58"/>
        <end position="85"/>
    </location>
</feature>
<evidence type="ECO:0000256" key="1">
    <source>
        <dbReference type="SAM" id="Coils"/>
    </source>
</evidence>
<protein>
    <submittedName>
        <fullName evidence="2">Uncharacterized protein</fullName>
    </submittedName>
</protein>
<dbReference type="EMBL" id="HBFQ01042367">
    <property type="protein sequence ID" value="CAD8855611.1"/>
    <property type="molecule type" value="Transcribed_RNA"/>
</dbReference>
<accession>A0A7S1FBN8</accession>
<sequence length="95" mass="10533">MPLPVPWSMPFFPCGGLYPCFGRKPLPHSNMFNAQLTDGVALKVVGFDEKVHRLASALRDAKEQNGALHQKLEDLRVENARLRCRAVCQSGTAVQ</sequence>
<dbReference type="AlphaFoldDB" id="A0A7S1FBN8"/>
<proteinExistence type="predicted"/>
<keyword evidence="1" id="KW-0175">Coiled coil</keyword>
<gene>
    <name evidence="2" type="ORF">NSCI0253_LOCUS29963</name>
</gene>
<organism evidence="2">
    <name type="scientific">Noctiluca scintillans</name>
    <name type="common">Sea sparkle</name>
    <name type="synonym">Red tide dinoflagellate</name>
    <dbReference type="NCBI Taxonomy" id="2966"/>
    <lineage>
        <taxon>Eukaryota</taxon>
        <taxon>Sar</taxon>
        <taxon>Alveolata</taxon>
        <taxon>Dinophyceae</taxon>
        <taxon>Noctilucales</taxon>
        <taxon>Noctilucaceae</taxon>
        <taxon>Noctiluca</taxon>
    </lineage>
</organism>